<evidence type="ECO:0000256" key="12">
    <source>
        <dbReference type="SAM" id="Phobius"/>
    </source>
</evidence>
<feature type="transmembrane region" description="Helical" evidence="12">
    <location>
        <begin position="786"/>
        <end position="804"/>
    </location>
</feature>
<dbReference type="InterPro" id="IPR000337">
    <property type="entry name" value="GPCR_3"/>
</dbReference>
<evidence type="ECO:0000256" key="5">
    <source>
        <dbReference type="ARBA" id="ARBA00022989"/>
    </source>
</evidence>
<evidence type="ECO:0000256" key="2">
    <source>
        <dbReference type="ARBA" id="ARBA00022475"/>
    </source>
</evidence>
<dbReference type="OrthoDB" id="5984008at2759"/>
<evidence type="ECO:0000256" key="8">
    <source>
        <dbReference type="ARBA" id="ARBA00023170"/>
    </source>
</evidence>
<organism evidence="14 15">
    <name type="scientific">Leptobrachium leishanense</name>
    <name type="common">Leishan spiny toad</name>
    <dbReference type="NCBI Taxonomy" id="445787"/>
    <lineage>
        <taxon>Eukaryota</taxon>
        <taxon>Metazoa</taxon>
        <taxon>Chordata</taxon>
        <taxon>Craniata</taxon>
        <taxon>Vertebrata</taxon>
        <taxon>Euteleostomi</taxon>
        <taxon>Amphibia</taxon>
        <taxon>Batrachia</taxon>
        <taxon>Anura</taxon>
        <taxon>Pelobatoidea</taxon>
        <taxon>Megophryidae</taxon>
        <taxon>Leptobrachium</taxon>
    </lineage>
</organism>
<feature type="transmembrane region" description="Helical" evidence="12">
    <location>
        <begin position="694"/>
        <end position="716"/>
    </location>
</feature>
<keyword evidence="9" id="KW-0325">Glycoprotein</keyword>
<dbReference type="InterPro" id="IPR038550">
    <property type="entry name" value="GPCR_3_9-Cys_sf"/>
</dbReference>
<evidence type="ECO:0000313" key="14">
    <source>
        <dbReference type="Ensembl" id="ENSLLEP00000023274.1"/>
    </source>
</evidence>
<dbReference type="Proteomes" id="UP000694569">
    <property type="component" value="Unplaced"/>
</dbReference>
<evidence type="ECO:0000256" key="9">
    <source>
        <dbReference type="ARBA" id="ARBA00023180"/>
    </source>
</evidence>
<dbReference type="SUPFAM" id="SSF53822">
    <property type="entry name" value="Periplasmic binding protein-like I"/>
    <property type="match status" value="1"/>
</dbReference>
<feature type="transmembrane region" description="Helical" evidence="12">
    <location>
        <begin position="659"/>
        <end position="682"/>
    </location>
</feature>
<dbReference type="InterPro" id="IPR017978">
    <property type="entry name" value="GPCR_3_C"/>
</dbReference>
<feature type="transmembrane region" description="Helical" evidence="12">
    <location>
        <begin position="848"/>
        <end position="871"/>
    </location>
</feature>
<name>A0A8C5PID3_9ANUR</name>
<dbReference type="PRINTS" id="PR00248">
    <property type="entry name" value="GPCRMGR"/>
</dbReference>
<reference evidence="14" key="2">
    <citation type="submission" date="2025-09" db="UniProtKB">
        <authorList>
            <consortium name="Ensembl"/>
        </authorList>
    </citation>
    <scope>IDENTIFICATION</scope>
</reference>
<evidence type="ECO:0000259" key="13">
    <source>
        <dbReference type="PROSITE" id="PS50259"/>
    </source>
</evidence>
<dbReference type="PANTHER" id="PTHR24061:SF506">
    <property type="entry name" value="G-PROTEIN COUPLED RECEPTOR FAMILY C GROUP 6 MEMBER A-LIKE PRECURSOR"/>
    <property type="match status" value="1"/>
</dbReference>
<dbReference type="FunFam" id="3.40.50.2300:FF:000016">
    <property type="entry name" value="Taste 1 receptor member 2"/>
    <property type="match status" value="1"/>
</dbReference>
<keyword evidence="8" id="KW-0675">Receptor</keyword>
<dbReference type="GO" id="GO:0050909">
    <property type="term" value="P:sensory perception of taste"/>
    <property type="evidence" value="ECO:0007669"/>
    <property type="project" value="UniProtKB-ARBA"/>
</dbReference>
<dbReference type="InterPro" id="IPR011500">
    <property type="entry name" value="GPCR_3_9-Cys_dom"/>
</dbReference>
<dbReference type="GO" id="GO:0005886">
    <property type="term" value="C:plasma membrane"/>
    <property type="evidence" value="ECO:0007669"/>
    <property type="project" value="UniProtKB-SubCell"/>
</dbReference>
<dbReference type="Pfam" id="PF01094">
    <property type="entry name" value="ANF_receptor"/>
    <property type="match status" value="1"/>
</dbReference>
<keyword evidence="5 12" id="KW-1133">Transmembrane helix</keyword>
<dbReference type="InterPro" id="IPR000068">
    <property type="entry name" value="GPCR_3_Ca_sens_rcpt-rel"/>
</dbReference>
<dbReference type="FunFam" id="2.10.50.30:FF:000004">
    <property type="entry name" value="Taste receptor type 1 member 3-like protein"/>
    <property type="match status" value="1"/>
</dbReference>
<dbReference type="InterPro" id="IPR001828">
    <property type="entry name" value="ANF_lig-bd_rcpt"/>
</dbReference>
<dbReference type="Gene3D" id="3.40.50.2300">
    <property type="match status" value="2"/>
</dbReference>
<protein>
    <recommendedName>
        <fullName evidence="13">G-protein coupled receptors family 3 profile domain-containing protein</fullName>
    </recommendedName>
</protein>
<proteinExistence type="inferred from homology"/>
<feature type="domain" description="G-protein coupled receptors family 3 profile" evidence="13">
    <location>
        <begin position="624"/>
        <end position="886"/>
    </location>
</feature>
<evidence type="ECO:0000256" key="11">
    <source>
        <dbReference type="ARBA" id="ARBA00038492"/>
    </source>
</evidence>
<evidence type="ECO:0000256" key="10">
    <source>
        <dbReference type="ARBA" id="ARBA00023224"/>
    </source>
</evidence>
<keyword evidence="6" id="KW-0297">G-protein coupled receptor</keyword>
<evidence type="ECO:0000256" key="4">
    <source>
        <dbReference type="ARBA" id="ARBA00022729"/>
    </source>
</evidence>
<keyword evidence="10" id="KW-0807">Transducer</keyword>
<evidence type="ECO:0000256" key="7">
    <source>
        <dbReference type="ARBA" id="ARBA00023136"/>
    </source>
</evidence>
<feature type="transmembrane region" description="Helical" evidence="12">
    <location>
        <begin position="816"/>
        <end position="836"/>
    </location>
</feature>
<keyword evidence="15" id="KW-1185">Reference proteome</keyword>
<reference evidence="14" key="1">
    <citation type="submission" date="2025-08" db="UniProtKB">
        <authorList>
            <consortium name="Ensembl"/>
        </authorList>
    </citation>
    <scope>IDENTIFICATION</scope>
</reference>
<dbReference type="AlphaFoldDB" id="A0A8C5PID3"/>
<sequence length="935" mass="105235">MSLLGFAINLNGSIIFIWSLTKHFSKCNMFKIKEVVCFLFCFILVLESSMNNSPKKIGATFHGDIIIGGLFPIHKEVTNLENFTVPHDFQCKGFEMRGFIRSLGMVHAIERINSLNLLPGITLGYEIYDTCGDGSKGVYEAMRFLYKRMDLNSANIMMCNFSHIEPSVKAIVGADYSEESIAVSRLFRFQLIPQISYGSSANILSDKRRFPSFLRTVPSDTELTAALALLIDALQWNYVGIISSEDAYGRSVTESLLGHFDDHLICAAFKKKIPSDIGNPAMSVAIKNVIAQIKQSPAHGIIIALKVPIVMKFFSEIIKENITRTWIGTDIWSSSREVTSMEGIETVGNVLGFSFKNGEIQGFRTYLQNLQTGNNTKNPFIDEYKMLHFGCTEEYKEYKKCLQMSPSNCTKPDAVKVKSPLACSIQSISVANDDYLVRNIELDGSYSAYLAVMAIANALKTMLCVNGTCMKNTSFAPWELLHNLKNVQFSDNDHIFSFDDHGDAKIGYDLLLWRVINGSMQYDVVGWYDNVNRTIQLNNVGILWNNPYNEIPESKCSDACVPGQYKIHSDIICCYNCGQCAEGYFSTEFDVNQCTKCPVNQWSSNGSSQCQNRTIVFLNWEDPFAIILISFAAIGILLVLLIAIVFLKNVTTPAVKAAGGIYTFLMNLSLLASFFTTAFFIGEPSNVSCMIRQPLYGISFTLCVSCILIKSFRIVLAFELGDRVHYNFKGYKYKPVLVIMALTSVQVGICILWLVLQGPSVQEIEELPETLLLQCNEGSPICYGTMLGYTGFLSFICFVLAYKGRNLPDIYNEGRLITFSMLIYLFVWFVFIPVYMTTSGIYRPAVELMAILSSNYGVICCHLIPTTYVIFFKKSQNNRQEYFRTLRAFSNGNISVSYINDHHPCFENKDTQTLLLENRNPSCLTPRLNKRRRSC</sequence>
<dbReference type="PANTHER" id="PTHR24061">
    <property type="entry name" value="CALCIUM-SENSING RECEPTOR-RELATED"/>
    <property type="match status" value="1"/>
</dbReference>
<dbReference type="Pfam" id="PF00003">
    <property type="entry name" value="7tm_3"/>
    <property type="match status" value="1"/>
</dbReference>
<dbReference type="InterPro" id="IPR028082">
    <property type="entry name" value="Peripla_BP_I"/>
</dbReference>
<feature type="transmembrane region" description="Helical" evidence="12">
    <location>
        <begin position="624"/>
        <end position="647"/>
    </location>
</feature>
<dbReference type="PRINTS" id="PR00592">
    <property type="entry name" value="CASENSINGR"/>
</dbReference>
<dbReference type="Gene3D" id="2.10.50.30">
    <property type="entry name" value="GPCR, family 3, nine cysteines domain"/>
    <property type="match status" value="1"/>
</dbReference>
<dbReference type="Pfam" id="PF07562">
    <property type="entry name" value="NCD3G"/>
    <property type="match status" value="1"/>
</dbReference>
<dbReference type="GO" id="GO:0004930">
    <property type="term" value="F:G protein-coupled receptor activity"/>
    <property type="evidence" value="ECO:0007669"/>
    <property type="project" value="UniProtKB-KW"/>
</dbReference>
<dbReference type="GeneTree" id="ENSGT00940000166171"/>
<dbReference type="PROSITE" id="PS50259">
    <property type="entry name" value="G_PROTEIN_RECEP_F3_4"/>
    <property type="match status" value="1"/>
</dbReference>
<dbReference type="Ensembl" id="ENSLLET00000024153.1">
    <property type="protein sequence ID" value="ENSLLEP00000023274.1"/>
    <property type="gene ID" value="ENSLLEG00000014772.1"/>
</dbReference>
<evidence type="ECO:0000256" key="3">
    <source>
        <dbReference type="ARBA" id="ARBA00022692"/>
    </source>
</evidence>
<comment type="subcellular location">
    <subcellularLocation>
        <location evidence="1">Cell membrane</location>
        <topology evidence="1">Multi-pass membrane protein</topology>
    </subcellularLocation>
</comment>
<accession>A0A8C5PID3</accession>
<comment type="similarity">
    <text evidence="11">Belongs to the G-protein coupled receptor 3 family. TAS1R subfamily.</text>
</comment>
<feature type="transmembrane region" description="Helical" evidence="12">
    <location>
        <begin position="736"/>
        <end position="756"/>
    </location>
</feature>
<keyword evidence="4" id="KW-0732">Signal</keyword>
<evidence type="ECO:0000313" key="15">
    <source>
        <dbReference type="Proteomes" id="UP000694569"/>
    </source>
</evidence>
<keyword evidence="2" id="KW-1003">Cell membrane</keyword>
<evidence type="ECO:0000256" key="6">
    <source>
        <dbReference type="ARBA" id="ARBA00023040"/>
    </source>
</evidence>
<keyword evidence="7 12" id="KW-0472">Membrane</keyword>
<keyword evidence="3 12" id="KW-0812">Transmembrane</keyword>
<evidence type="ECO:0000256" key="1">
    <source>
        <dbReference type="ARBA" id="ARBA00004651"/>
    </source>
</evidence>